<name>A0A9P7EA18_9AGAM</name>
<reference evidence="2" key="1">
    <citation type="journal article" date="2020" name="New Phytol.">
        <title>Comparative genomics reveals dynamic genome evolution in host specialist ectomycorrhizal fungi.</title>
        <authorList>
            <person name="Lofgren L.A."/>
            <person name="Nguyen N.H."/>
            <person name="Vilgalys R."/>
            <person name="Ruytinx J."/>
            <person name="Liao H.L."/>
            <person name="Branco S."/>
            <person name="Kuo A."/>
            <person name="LaButti K."/>
            <person name="Lipzen A."/>
            <person name="Andreopoulos W."/>
            <person name="Pangilinan J."/>
            <person name="Riley R."/>
            <person name="Hundley H."/>
            <person name="Na H."/>
            <person name="Barry K."/>
            <person name="Grigoriev I.V."/>
            <person name="Stajich J.E."/>
            <person name="Kennedy P.G."/>
        </authorList>
    </citation>
    <scope>NUCLEOTIDE SEQUENCE</scope>
    <source>
        <strain evidence="2">MN1</strain>
    </source>
</reference>
<evidence type="ECO:0000313" key="2">
    <source>
        <dbReference type="EMBL" id="KAG1815595.1"/>
    </source>
</evidence>
<dbReference type="EMBL" id="JABBWG010000018">
    <property type="protein sequence ID" value="KAG1815595.1"/>
    <property type="molecule type" value="Genomic_DNA"/>
</dbReference>
<evidence type="ECO:0000313" key="3">
    <source>
        <dbReference type="Proteomes" id="UP000807769"/>
    </source>
</evidence>
<feature type="region of interest" description="Disordered" evidence="1">
    <location>
        <begin position="1"/>
        <end position="20"/>
    </location>
</feature>
<comment type="caution">
    <text evidence="2">The sequence shown here is derived from an EMBL/GenBank/DDBJ whole genome shotgun (WGS) entry which is preliminary data.</text>
</comment>
<keyword evidence="3" id="KW-1185">Reference proteome</keyword>
<dbReference type="AlphaFoldDB" id="A0A9P7EA18"/>
<proteinExistence type="predicted"/>
<organism evidence="2 3">
    <name type="scientific">Suillus subaureus</name>
    <dbReference type="NCBI Taxonomy" id="48587"/>
    <lineage>
        <taxon>Eukaryota</taxon>
        <taxon>Fungi</taxon>
        <taxon>Dikarya</taxon>
        <taxon>Basidiomycota</taxon>
        <taxon>Agaricomycotina</taxon>
        <taxon>Agaricomycetes</taxon>
        <taxon>Agaricomycetidae</taxon>
        <taxon>Boletales</taxon>
        <taxon>Suillineae</taxon>
        <taxon>Suillaceae</taxon>
        <taxon>Suillus</taxon>
    </lineage>
</organism>
<sequence length="218" mass="25462">MANELQAHSPLSRTRGVHEEVTDSLRRIGNKFNQIVIDTMDESRAHKTRATEWETRHHDVVTENNAFRAHNEELKRLLELSQPDVGSAIEGRDAAYRKLGHVRRVMRDLLVDLAVTQLPSLSNYVPELKVYRRLMLEIVRMKALRYCYRQSLSHDTERLVPPRPLRSRVAETMGPLTALVLAILRARHLRERNVARSKPRRLCRFHLQPRLHTLAHQE</sequence>
<accession>A0A9P7EA18</accession>
<gene>
    <name evidence="2" type="ORF">BJ212DRAFT_228577</name>
</gene>
<dbReference type="Proteomes" id="UP000807769">
    <property type="component" value="Unassembled WGS sequence"/>
</dbReference>
<evidence type="ECO:0000256" key="1">
    <source>
        <dbReference type="SAM" id="MobiDB-lite"/>
    </source>
</evidence>
<protein>
    <submittedName>
        <fullName evidence="2">Uncharacterized protein</fullName>
    </submittedName>
</protein>
<dbReference type="GeneID" id="64636715"/>
<dbReference type="OrthoDB" id="2690138at2759"/>
<dbReference type="RefSeq" id="XP_041192526.1">
    <property type="nucleotide sequence ID" value="XM_041342699.1"/>
</dbReference>